<dbReference type="Proteomes" id="UP000663861">
    <property type="component" value="Unassembled WGS sequence"/>
</dbReference>
<dbReference type="PRINTS" id="PR00457">
    <property type="entry name" value="ANPEROXIDASE"/>
</dbReference>
<keyword evidence="5" id="KW-0349">Heme</keyword>
<dbReference type="GO" id="GO:0006631">
    <property type="term" value="P:fatty acid metabolic process"/>
    <property type="evidence" value="ECO:0007669"/>
    <property type="project" value="UniProtKB-ARBA"/>
</dbReference>
<dbReference type="PANTHER" id="PTHR11903:SF37">
    <property type="entry name" value="PSI-PRODUCING OXYGENASE A"/>
    <property type="match status" value="1"/>
</dbReference>
<evidence type="ECO:0000256" key="4">
    <source>
        <dbReference type="ARBA" id="ARBA00023004"/>
    </source>
</evidence>
<evidence type="ECO:0000256" key="3">
    <source>
        <dbReference type="ARBA" id="ARBA00023002"/>
    </source>
</evidence>
<dbReference type="SUPFAM" id="SSF48113">
    <property type="entry name" value="Heme-dependent peroxidases"/>
    <property type="match status" value="1"/>
</dbReference>
<evidence type="ECO:0000256" key="1">
    <source>
        <dbReference type="ARBA" id="ARBA00022723"/>
    </source>
</evidence>
<dbReference type="GO" id="GO:0020037">
    <property type="term" value="F:heme binding"/>
    <property type="evidence" value="ECO:0007669"/>
    <property type="project" value="InterPro"/>
</dbReference>
<dbReference type="GO" id="GO:0046872">
    <property type="term" value="F:metal ion binding"/>
    <property type="evidence" value="ECO:0007669"/>
    <property type="project" value="UniProtKB-KW"/>
</dbReference>
<dbReference type="PANTHER" id="PTHR11903">
    <property type="entry name" value="PROSTAGLANDIN G/H SYNTHASE"/>
    <property type="match status" value="1"/>
</dbReference>
<keyword evidence="1 5" id="KW-0479">Metal-binding</keyword>
<dbReference type="Pfam" id="PF03098">
    <property type="entry name" value="An_peroxidase"/>
    <property type="match status" value="2"/>
</dbReference>
<keyword evidence="2" id="KW-0223">Dioxygenase</keyword>
<gene>
    <name evidence="6" type="ORF">RDB_LOCUS119385</name>
</gene>
<accession>A0A8H3HCX3</accession>
<sequence>MSEGSPTCNINNRSCRICEHCVHIEVYKQSQTAPKPEEPAREPTEEEIKRKQADAELAVAIAKAEAALVRAADGAVLAYAIAKAEAALVRAADGAVLAYDRPLGPNSPPFMSGVFAMLAKISHDPRPDTQAAVTRLNNHVIRYLYEAIPHPVDTLLGERFRRADGSHNNVYVPSMGQAGMPYARTCQGRHRLKSLPEPAVVFDELLKAPSKTRDPHPGGNSSLTFAFASLVTHSLFRTDPSDWNKNLTSSYLDLSPLYGSNQEEQDAVRIKNGYGRLHPDTFSEGRIVFLPPAAAALLVVWNRNHNHIVDTLLKNNEQGRWISPPPDDISRRMVQDEELFQTARLINCGSFMSVVLNDYVAGFIGNTRTPSKWALSPFEPFRDTNHTPVGRGEGNHVSVEFDILYRWHSVVSHDEEEWTLGLLEKLFPGKNPGKLTKADFFQALGRLRSGPVHESLVVHPDPSKRNFGGIIRQKDGRFKDDDIAKLLHSATEDPACRYGARGTPEALKVIEIVGIEQARRWGVCTMNEFRVRMGLKPFDNFVEWAGAKNKDVADAAEKLYGHIDNLELYAGLHAEETMSPGPGSGLCAGYTKTRGILSDAIALVRGDRFFTHDFTPGNLTSWGMDDVQRKPEGFYLMPLHLFVATGSSRTTSHRETSLLGVWMTFSEMRAILGLGLTYPSCCKGPYQIITLRNQFSLGSHSLLLLKLEQF</sequence>
<organism evidence="6 7">
    <name type="scientific">Rhizoctonia solani</name>
    <dbReference type="NCBI Taxonomy" id="456999"/>
    <lineage>
        <taxon>Eukaryota</taxon>
        <taxon>Fungi</taxon>
        <taxon>Dikarya</taxon>
        <taxon>Basidiomycota</taxon>
        <taxon>Agaricomycotina</taxon>
        <taxon>Agaricomycetes</taxon>
        <taxon>Cantharellales</taxon>
        <taxon>Ceratobasidiaceae</taxon>
        <taxon>Rhizoctonia</taxon>
    </lineage>
</organism>
<dbReference type="GO" id="GO:0004601">
    <property type="term" value="F:peroxidase activity"/>
    <property type="evidence" value="ECO:0007669"/>
    <property type="project" value="InterPro"/>
</dbReference>
<dbReference type="InterPro" id="IPR050783">
    <property type="entry name" value="Oxylipin_biosynth_metab"/>
</dbReference>
<comment type="caution">
    <text evidence="6">The sequence shown here is derived from an EMBL/GenBank/DDBJ whole genome shotgun (WGS) entry which is preliminary data.</text>
</comment>
<dbReference type="GO" id="GO:0051213">
    <property type="term" value="F:dioxygenase activity"/>
    <property type="evidence" value="ECO:0007669"/>
    <property type="project" value="UniProtKB-KW"/>
</dbReference>
<protein>
    <submittedName>
        <fullName evidence="6">Uncharacterized protein</fullName>
    </submittedName>
</protein>
<proteinExistence type="predicted"/>
<name>A0A8H3HCX3_9AGAM</name>
<reference evidence="6" key="1">
    <citation type="submission" date="2021-01" db="EMBL/GenBank/DDBJ databases">
        <authorList>
            <person name="Kaushik A."/>
        </authorList>
    </citation>
    <scope>NUCLEOTIDE SEQUENCE</scope>
    <source>
        <strain evidence="6">AG4-RS23</strain>
    </source>
</reference>
<keyword evidence="4 5" id="KW-0408">Iron</keyword>
<dbReference type="GO" id="GO:0006979">
    <property type="term" value="P:response to oxidative stress"/>
    <property type="evidence" value="ECO:0007669"/>
    <property type="project" value="InterPro"/>
</dbReference>
<evidence type="ECO:0000256" key="5">
    <source>
        <dbReference type="PIRSR" id="PIRSR619791-2"/>
    </source>
</evidence>
<dbReference type="InterPro" id="IPR010255">
    <property type="entry name" value="Haem_peroxidase_sf"/>
</dbReference>
<evidence type="ECO:0000313" key="7">
    <source>
        <dbReference type="Proteomes" id="UP000663861"/>
    </source>
</evidence>
<dbReference type="PROSITE" id="PS50292">
    <property type="entry name" value="PEROXIDASE_3"/>
    <property type="match status" value="1"/>
</dbReference>
<evidence type="ECO:0000313" key="6">
    <source>
        <dbReference type="EMBL" id="CAE6498190.1"/>
    </source>
</evidence>
<dbReference type="AlphaFoldDB" id="A0A8H3HCX3"/>
<dbReference type="EMBL" id="CAJMWY010003038">
    <property type="protein sequence ID" value="CAE6498190.1"/>
    <property type="molecule type" value="Genomic_DNA"/>
</dbReference>
<dbReference type="InterPro" id="IPR019791">
    <property type="entry name" value="Haem_peroxidase_animal"/>
</dbReference>
<feature type="binding site" description="axial binding residue" evidence="5">
    <location>
        <position position="408"/>
    </location>
    <ligand>
        <name>heme b</name>
        <dbReference type="ChEBI" id="CHEBI:60344"/>
    </ligand>
    <ligandPart>
        <name>Fe</name>
        <dbReference type="ChEBI" id="CHEBI:18248"/>
    </ligandPart>
</feature>
<evidence type="ECO:0000256" key="2">
    <source>
        <dbReference type="ARBA" id="ARBA00022964"/>
    </source>
</evidence>
<keyword evidence="3" id="KW-0560">Oxidoreductase</keyword>
<dbReference type="Gene3D" id="1.10.640.10">
    <property type="entry name" value="Haem peroxidase domain superfamily, animal type"/>
    <property type="match status" value="1"/>
</dbReference>
<dbReference type="InterPro" id="IPR037120">
    <property type="entry name" value="Haem_peroxidase_sf_animal"/>
</dbReference>